<protein>
    <recommendedName>
        <fullName evidence="4">Anti-sigma factor</fullName>
    </recommendedName>
</protein>
<sequence>MDEFEKYMRENEELFNNDEPAEGHEARFLHKLKQADEKKAKSAVDFWRVAAAIILLLVLAASVLIPRFNSPQDVQYSSMSLSDVSEDMANVELYYKSKLAAEYEKIDDLSKTDPLVKAYLDEIDTLNEEYQNLEATLYKSGTHDKVVLAMIENFRLRLALMEKLEAKKLNKTNIDSL</sequence>
<gene>
    <name evidence="2" type="ORF">G3O08_13155</name>
</gene>
<organism evidence="2 3">
    <name type="scientific">Cryomorpha ignava</name>
    <dbReference type="NCBI Taxonomy" id="101383"/>
    <lineage>
        <taxon>Bacteria</taxon>
        <taxon>Pseudomonadati</taxon>
        <taxon>Bacteroidota</taxon>
        <taxon>Flavobacteriia</taxon>
        <taxon>Flavobacteriales</taxon>
        <taxon>Cryomorphaceae</taxon>
        <taxon>Cryomorpha</taxon>
    </lineage>
</organism>
<dbReference type="AlphaFoldDB" id="A0A7K3WS09"/>
<name>A0A7K3WS09_9FLAO</name>
<evidence type="ECO:0000313" key="3">
    <source>
        <dbReference type="Proteomes" id="UP000486602"/>
    </source>
</evidence>
<dbReference type="EMBL" id="JAAGVY010000026">
    <property type="protein sequence ID" value="NEN24453.1"/>
    <property type="molecule type" value="Genomic_DNA"/>
</dbReference>
<feature type="transmembrane region" description="Helical" evidence="1">
    <location>
        <begin position="46"/>
        <end position="65"/>
    </location>
</feature>
<keyword evidence="3" id="KW-1185">Reference proteome</keyword>
<dbReference type="Proteomes" id="UP000486602">
    <property type="component" value="Unassembled WGS sequence"/>
</dbReference>
<dbReference type="RefSeq" id="WP_163285847.1">
    <property type="nucleotide sequence ID" value="NZ_JAAGVY010000026.1"/>
</dbReference>
<comment type="caution">
    <text evidence="2">The sequence shown here is derived from an EMBL/GenBank/DDBJ whole genome shotgun (WGS) entry which is preliminary data.</text>
</comment>
<reference evidence="2 3" key="1">
    <citation type="submission" date="2020-02" db="EMBL/GenBank/DDBJ databases">
        <title>Out from the shadows clarifying the taxonomy of the family Cryomorphaceae and related taxa by utilizing the GTDB taxonomic framework.</title>
        <authorList>
            <person name="Bowman J.P."/>
        </authorList>
    </citation>
    <scope>NUCLEOTIDE SEQUENCE [LARGE SCALE GENOMIC DNA]</scope>
    <source>
        <strain evidence="2 3">QSSC 1-22</strain>
    </source>
</reference>
<keyword evidence="1" id="KW-1133">Transmembrane helix</keyword>
<keyword evidence="1" id="KW-0812">Transmembrane</keyword>
<evidence type="ECO:0008006" key="4">
    <source>
        <dbReference type="Google" id="ProtNLM"/>
    </source>
</evidence>
<accession>A0A7K3WS09</accession>
<evidence type="ECO:0000313" key="2">
    <source>
        <dbReference type="EMBL" id="NEN24453.1"/>
    </source>
</evidence>
<proteinExistence type="predicted"/>
<evidence type="ECO:0000256" key="1">
    <source>
        <dbReference type="SAM" id="Phobius"/>
    </source>
</evidence>
<keyword evidence="1" id="KW-0472">Membrane</keyword>